<dbReference type="SUPFAM" id="SSF53098">
    <property type="entry name" value="Ribonuclease H-like"/>
    <property type="match status" value="1"/>
</dbReference>
<proteinExistence type="predicted"/>
<evidence type="ECO:0000256" key="1">
    <source>
        <dbReference type="SAM" id="MobiDB-lite"/>
    </source>
</evidence>
<name>A0A7H0H206_9ACTN</name>
<accession>A0A7H0H206</accession>
<dbReference type="GO" id="GO:0004803">
    <property type="term" value="F:transposase activity"/>
    <property type="evidence" value="ECO:0007669"/>
    <property type="project" value="InterPro"/>
</dbReference>
<evidence type="ECO:0000313" key="4">
    <source>
        <dbReference type="Proteomes" id="UP000516117"/>
    </source>
</evidence>
<feature type="region of interest" description="Disordered" evidence="1">
    <location>
        <begin position="43"/>
        <end position="64"/>
    </location>
</feature>
<dbReference type="Pfam" id="PF01609">
    <property type="entry name" value="DDE_Tnp_1"/>
    <property type="match status" value="1"/>
</dbReference>
<reference evidence="3 4" key="1">
    <citation type="submission" date="2020-08" db="EMBL/GenBank/DDBJ databases">
        <title>Genome sequence of Tessaracoccus defluvii JCM 17540T.</title>
        <authorList>
            <person name="Hyun D.-W."/>
            <person name="Bae J.-W."/>
        </authorList>
    </citation>
    <scope>NUCLEOTIDE SEQUENCE [LARGE SCALE GENOMIC DNA]</scope>
    <source>
        <strain evidence="3 4">JCM 17540</strain>
    </source>
</reference>
<protein>
    <submittedName>
        <fullName evidence="3">Transposase</fullName>
    </submittedName>
</protein>
<dbReference type="EMBL" id="CP060789">
    <property type="protein sequence ID" value="QNP54572.1"/>
    <property type="molecule type" value="Genomic_DNA"/>
</dbReference>
<evidence type="ECO:0000259" key="2">
    <source>
        <dbReference type="Pfam" id="PF01609"/>
    </source>
</evidence>
<gene>
    <name evidence="3" type="ORF">H9L22_09445</name>
</gene>
<sequence length="193" mass="21874">MVADAGMLSADNLNGLEDAGCRFIVASRQSHVPYDLGDHFERHGNYTPDDSTIETTRDMGTGRQRRTRRVVYHYSFKRHKRDDKTINAQGVKAEKVADGLRPVARDRFVTVTTDADGKKAEVNWDVIERARFCAGFKGYVTNIGADVMDGAAVVAAYRDLWHVEESFRMAKGDLQARPIFHRKRESIDEYSVF</sequence>
<keyword evidence="4" id="KW-1185">Reference proteome</keyword>
<dbReference type="InterPro" id="IPR012337">
    <property type="entry name" value="RNaseH-like_sf"/>
</dbReference>
<organism evidence="3 4">
    <name type="scientific">Tessaracoccus defluvii</name>
    <dbReference type="NCBI Taxonomy" id="1285901"/>
    <lineage>
        <taxon>Bacteria</taxon>
        <taxon>Bacillati</taxon>
        <taxon>Actinomycetota</taxon>
        <taxon>Actinomycetes</taxon>
        <taxon>Propionibacteriales</taxon>
        <taxon>Propionibacteriaceae</taxon>
        <taxon>Tessaracoccus</taxon>
    </lineage>
</organism>
<evidence type="ECO:0000313" key="3">
    <source>
        <dbReference type="EMBL" id="QNP54572.1"/>
    </source>
</evidence>
<dbReference type="InterPro" id="IPR002559">
    <property type="entry name" value="Transposase_11"/>
</dbReference>
<feature type="domain" description="Transposase IS4-like" evidence="2">
    <location>
        <begin position="2"/>
        <end position="186"/>
    </location>
</feature>
<dbReference type="KEGG" id="tdf:H9L22_09445"/>
<dbReference type="AlphaFoldDB" id="A0A7H0H206"/>
<dbReference type="Proteomes" id="UP000516117">
    <property type="component" value="Chromosome"/>
</dbReference>
<dbReference type="GO" id="GO:0003677">
    <property type="term" value="F:DNA binding"/>
    <property type="evidence" value="ECO:0007669"/>
    <property type="project" value="InterPro"/>
</dbReference>
<dbReference type="GO" id="GO:0006313">
    <property type="term" value="P:DNA transposition"/>
    <property type="evidence" value="ECO:0007669"/>
    <property type="project" value="InterPro"/>
</dbReference>